<organism evidence="2 3">
    <name type="scientific">Saponaria officinalis</name>
    <name type="common">Common soapwort</name>
    <name type="synonym">Lychnis saponaria</name>
    <dbReference type="NCBI Taxonomy" id="3572"/>
    <lineage>
        <taxon>Eukaryota</taxon>
        <taxon>Viridiplantae</taxon>
        <taxon>Streptophyta</taxon>
        <taxon>Embryophyta</taxon>
        <taxon>Tracheophyta</taxon>
        <taxon>Spermatophyta</taxon>
        <taxon>Magnoliopsida</taxon>
        <taxon>eudicotyledons</taxon>
        <taxon>Gunneridae</taxon>
        <taxon>Pentapetalae</taxon>
        <taxon>Caryophyllales</taxon>
        <taxon>Caryophyllaceae</taxon>
        <taxon>Caryophylleae</taxon>
        <taxon>Saponaria</taxon>
    </lineage>
</organism>
<accession>A0AAW1MMN3</accession>
<gene>
    <name evidence="2" type="ORF">RND81_02G165000</name>
</gene>
<dbReference type="AlphaFoldDB" id="A0AAW1MMN3"/>
<dbReference type="PANTHER" id="PTHR46995:SF4">
    <property type="entry name" value="POLLEN OLE E 1 ALLERGEN AND EXTENSIN FAMILY PROTEIN"/>
    <property type="match status" value="1"/>
</dbReference>
<feature type="signal peptide" evidence="1">
    <location>
        <begin position="1"/>
        <end position="21"/>
    </location>
</feature>
<evidence type="ECO:0000313" key="2">
    <source>
        <dbReference type="EMBL" id="KAK9749998.1"/>
    </source>
</evidence>
<name>A0AAW1MMN3_SAPOF</name>
<keyword evidence="3" id="KW-1185">Reference proteome</keyword>
<proteinExistence type="predicted"/>
<reference evidence="2" key="1">
    <citation type="submission" date="2024-03" db="EMBL/GenBank/DDBJ databases">
        <title>WGS assembly of Saponaria officinalis var. Norfolk2.</title>
        <authorList>
            <person name="Jenkins J."/>
            <person name="Shu S."/>
            <person name="Grimwood J."/>
            <person name="Barry K."/>
            <person name="Goodstein D."/>
            <person name="Schmutz J."/>
            <person name="Leebens-Mack J."/>
            <person name="Osbourn A."/>
        </authorList>
    </citation>
    <scope>NUCLEOTIDE SEQUENCE [LARGE SCALE GENOMIC DNA]</scope>
    <source>
        <strain evidence="2">JIC</strain>
    </source>
</reference>
<comment type="caution">
    <text evidence="2">The sequence shown here is derived from an EMBL/GenBank/DDBJ whole genome shotgun (WGS) entry which is preliminary data.</text>
</comment>
<sequence>MELPIILCLLLLLSLFSVSFSQNIHPRPTPPGSQITVIGTVYCDICSNNTFSGHSYFIPGAEVKIDCKFRATAPRTAEEITFSVNRTTNKLGWYKLEIPSVDGIECAREAAVVSLCRATLVRSPPTPTLGKCNVPGLKTTSDVVYFKSSEQNVCIYGLSALNFRPSKRNKALCGN</sequence>
<feature type="chain" id="PRO_5043519834" description="Pollen Ole e 1 allergen and extensin family protein" evidence="1">
    <location>
        <begin position="22"/>
        <end position="175"/>
    </location>
</feature>
<protein>
    <recommendedName>
        <fullName evidence="4">Pollen Ole e 1 allergen and extensin family protein</fullName>
    </recommendedName>
</protein>
<dbReference type="Pfam" id="PF01190">
    <property type="entry name" value="Pollen_Ole_e_1"/>
    <property type="match status" value="1"/>
</dbReference>
<keyword evidence="1" id="KW-0732">Signal</keyword>
<evidence type="ECO:0000313" key="3">
    <source>
        <dbReference type="Proteomes" id="UP001443914"/>
    </source>
</evidence>
<evidence type="ECO:0008006" key="4">
    <source>
        <dbReference type="Google" id="ProtNLM"/>
    </source>
</evidence>
<dbReference type="Proteomes" id="UP001443914">
    <property type="component" value="Unassembled WGS sequence"/>
</dbReference>
<evidence type="ECO:0000256" key="1">
    <source>
        <dbReference type="SAM" id="SignalP"/>
    </source>
</evidence>
<dbReference type="PANTHER" id="PTHR46995">
    <property type="entry name" value="OS09G0508200 PROTEIN"/>
    <property type="match status" value="1"/>
</dbReference>
<dbReference type="EMBL" id="JBDFQZ010000002">
    <property type="protein sequence ID" value="KAK9749998.1"/>
    <property type="molecule type" value="Genomic_DNA"/>
</dbReference>